<protein>
    <recommendedName>
        <fullName evidence="3">Nuclear pore protein</fullName>
    </recommendedName>
</protein>
<evidence type="ECO:0008006" key="3">
    <source>
        <dbReference type="Google" id="ProtNLM"/>
    </source>
</evidence>
<dbReference type="EMBL" id="JBBJCI010000354">
    <property type="protein sequence ID" value="KAK7233907.1"/>
    <property type="molecule type" value="Genomic_DNA"/>
</dbReference>
<accession>A0ABR1FN40</accession>
<proteinExistence type="predicted"/>
<reference evidence="1 2" key="1">
    <citation type="submission" date="2024-03" db="EMBL/GenBank/DDBJ databases">
        <title>Aureococcus anophagefferens CCMP1851 and Kratosvirus quantuckense: Draft genome of a second virus-susceptible host strain in the model system.</title>
        <authorList>
            <person name="Chase E."/>
            <person name="Truchon A.R."/>
            <person name="Schepens W."/>
            <person name="Wilhelm S.W."/>
        </authorList>
    </citation>
    <scope>NUCLEOTIDE SEQUENCE [LARGE SCALE GENOMIC DNA]</scope>
    <source>
        <strain evidence="1 2">CCMP1851</strain>
    </source>
</reference>
<dbReference type="Proteomes" id="UP001363151">
    <property type="component" value="Unassembled WGS sequence"/>
</dbReference>
<sequence>MSSKNDVKKAHAAAAAKASRARLAALKNKSSPAPTALQSVKWVKLMQACADAQAAAESAPSLAAWRGAVGAAAALAAEVGADEDSHDDDRCGDDGCGSCAPSGAPKWSFVPPNYQQPSPEAPSADETARYRAFAKTATAKALLGRGEEELRTGDRASAAATLAELLASAADRTWGAAWEMRGEAFLRMCGGERDEGARLLAELHLRKASDAGDDVGDELAALEARNDADAVTAYRDGAAHATDALCLDPGVSAGGSVKASLTFAARSAADGDALMREGLWRAAHAKFAAALHGVGGLQGALVARFAVACNLNAAAYLLRAAKESEIPNFKRLRSRPFSTRFG</sequence>
<comment type="caution">
    <text evidence="1">The sequence shown here is derived from an EMBL/GenBank/DDBJ whole genome shotgun (WGS) entry which is preliminary data.</text>
</comment>
<gene>
    <name evidence="1" type="ORF">SO694_00103030</name>
</gene>
<name>A0ABR1FN40_AURAN</name>
<organism evidence="1 2">
    <name type="scientific">Aureococcus anophagefferens</name>
    <name type="common">Harmful bloom alga</name>
    <dbReference type="NCBI Taxonomy" id="44056"/>
    <lineage>
        <taxon>Eukaryota</taxon>
        <taxon>Sar</taxon>
        <taxon>Stramenopiles</taxon>
        <taxon>Ochrophyta</taxon>
        <taxon>Pelagophyceae</taxon>
        <taxon>Pelagomonadales</taxon>
        <taxon>Pelagomonadaceae</taxon>
        <taxon>Aureococcus</taxon>
    </lineage>
</organism>
<evidence type="ECO:0000313" key="2">
    <source>
        <dbReference type="Proteomes" id="UP001363151"/>
    </source>
</evidence>
<evidence type="ECO:0000313" key="1">
    <source>
        <dbReference type="EMBL" id="KAK7233907.1"/>
    </source>
</evidence>
<keyword evidence="2" id="KW-1185">Reference proteome</keyword>